<keyword evidence="1" id="KW-0328">Glycosyltransferase</keyword>
<dbReference type="OMA" id="SHASMCE"/>
<organism evidence="2 3">
    <name type="scientific">Capsicum annuum</name>
    <name type="common">Capsicum pepper</name>
    <dbReference type="NCBI Taxonomy" id="4072"/>
    <lineage>
        <taxon>Eukaryota</taxon>
        <taxon>Viridiplantae</taxon>
        <taxon>Streptophyta</taxon>
        <taxon>Embryophyta</taxon>
        <taxon>Tracheophyta</taxon>
        <taxon>Spermatophyta</taxon>
        <taxon>Magnoliopsida</taxon>
        <taxon>eudicotyledons</taxon>
        <taxon>Gunneridae</taxon>
        <taxon>Pentapetalae</taxon>
        <taxon>asterids</taxon>
        <taxon>lamiids</taxon>
        <taxon>Solanales</taxon>
        <taxon>Solanaceae</taxon>
        <taxon>Solanoideae</taxon>
        <taxon>Capsiceae</taxon>
        <taxon>Capsicum</taxon>
    </lineage>
</organism>
<comment type="caution">
    <text evidence="2">The sequence shown here is derived from an EMBL/GenBank/DDBJ whole genome shotgun (WGS) entry which is preliminary data.</text>
</comment>
<reference evidence="2 3" key="2">
    <citation type="journal article" date="2017" name="Genome Biol.">
        <title>New reference genome sequences of hot pepper reveal the massive evolution of plant disease-resistance genes by retroduplication.</title>
        <authorList>
            <person name="Kim S."/>
            <person name="Park J."/>
            <person name="Yeom S.I."/>
            <person name="Kim Y.M."/>
            <person name="Seo E."/>
            <person name="Kim K.T."/>
            <person name="Kim M.S."/>
            <person name="Lee J.M."/>
            <person name="Cheong K."/>
            <person name="Shin H.S."/>
            <person name="Kim S.B."/>
            <person name="Han K."/>
            <person name="Lee J."/>
            <person name="Park M."/>
            <person name="Lee H.A."/>
            <person name="Lee H.Y."/>
            <person name="Lee Y."/>
            <person name="Oh S."/>
            <person name="Lee J.H."/>
            <person name="Choi E."/>
            <person name="Choi E."/>
            <person name="Lee S.E."/>
            <person name="Jeon J."/>
            <person name="Kim H."/>
            <person name="Choi G."/>
            <person name="Song H."/>
            <person name="Lee J."/>
            <person name="Lee S.C."/>
            <person name="Kwon J.K."/>
            <person name="Lee H.Y."/>
            <person name="Koo N."/>
            <person name="Hong Y."/>
            <person name="Kim R.W."/>
            <person name="Kang W.H."/>
            <person name="Huh J.H."/>
            <person name="Kang B.C."/>
            <person name="Yang T.J."/>
            <person name="Lee Y.H."/>
            <person name="Bennetzen J.L."/>
            <person name="Choi D."/>
        </authorList>
    </citation>
    <scope>NUCLEOTIDE SEQUENCE [LARGE SCALE GENOMIC DNA]</scope>
    <source>
        <strain evidence="3">cv. CM334</strain>
    </source>
</reference>
<name>A0A2G2XTJ0_CAPAN</name>
<dbReference type="Proteomes" id="UP000222542">
    <property type="component" value="Unassembled WGS sequence"/>
</dbReference>
<reference evidence="2 3" key="1">
    <citation type="journal article" date="2014" name="Nat. Genet.">
        <title>Genome sequence of the hot pepper provides insights into the evolution of pungency in Capsicum species.</title>
        <authorList>
            <person name="Kim S."/>
            <person name="Park M."/>
            <person name="Yeom S.I."/>
            <person name="Kim Y.M."/>
            <person name="Lee J.M."/>
            <person name="Lee H.A."/>
            <person name="Seo E."/>
            <person name="Choi J."/>
            <person name="Cheong K."/>
            <person name="Kim K.T."/>
            <person name="Jung K."/>
            <person name="Lee G.W."/>
            <person name="Oh S.K."/>
            <person name="Bae C."/>
            <person name="Kim S.B."/>
            <person name="Lee H.Y."/>
            <person name="Kim S.Y."/>
            <person name="Kim M.S."/>
            <person name="Kang B.C."/>
            <person name="Jo Y.D."/>
            <person name="Yang H.B."/>
            <person name="Jeong H.J."/>
            <person name="Kang W.H."/>
            <person name="Kwon J.K."/>
            <person name="Shin C."/>
            <person name="Lim J.Y."/>
            <person name="Park J.H."/>
            <person name="Huh J.H."/>
            <person name="Kim J.S."/>
            <person name="Kim B.D."/>
            <person name="Cohen O."/>
            <person name="Paran I."/>
            <person name="Suh M.C."/>
            <person name="Lee S.B."/>
            <person name="Kim Y.K."/>
            <person name="Shin Y."/>
            <person name="Noh S.J."/>
            <person name="Park J."/>
            <person name="Seo Y.S."/>
            <person name="Kwon S.Y."/>
            <person name="Kim H.A."/>
            <person name="Park J.M."/>
            <person name="Kim H.J."/>
            <person name="Choi S.B."/>
            <person name="Bosland P.W."/>
            <person name="Reeves G."/>
            <person name="Jo S.H."/>
            <person name="Lee B.W."/>
            <person name="Cho H.T."/>
            <person name="Choi H.S."/>
            <person name="Lee M.S."/>
            <person name="Yu Y."/>
            <person name="Do Choi Y."/>
            <person name="Park B.S."/>
            <person name="van Deynze A."/>
            <person name="Ashrafi H."/>
            <person name="Hill T."/>
            <person name="Kim W.T."/>
            <person name="Pai H.S."/>
            <person name="Ahn H.K."/>
            <person name="Yeam I."/>
            <person name="Giovannoni J.J."/>
            <person name="Rose J.K."/>
            <person name="Sorensen I."/>
            <person name="Lee S.J."/>
            <person name="Kim R.W."/>
            <person name="Choi I.Y."/>
            <person name="Choi B.S."/>
            <person name="Lim J.S."/>
            <person name="Lee Y.H."/>
            <person name="Choi D."/>
        </authorList>
    </citation>
    <scope>NUCLEOTIDE SEQUENCE [LARGE SCALE GENOMIC DNA]</scope>
    <source>
        <strain evidence="3">cv. CM334</strain>
    </source>
</reference>
<evidence type="ECO:0000256" key="1">
    <source>
        <dbReference type="ARBA" id="ARBA00022676"/>
    </source>
</evidence>
<evidence type="ECO:0000313" key="3">
    <source>
        <dbReference type="Proteomes" id="UP000222542"/>
    </source>
</evidence>
<dbReference type="AlphaFoldDB" id="A0A2G2XTJ0"/>
<dbReference type="GO" id="GO:0016757">
    <property type="term" value="F:glycosyltransferase activity"/>
    <property type="evidence" value="ECO:0007669"/>
    <property type="project" value="UniProtKB-KW"/>
</dbReference>
<dbReference type="PANTHER" id="PTHR48046:SF9">
    <property type="entry name" value="GLYCOSYLTRANSFERASE"/>
    <property type="match status" value="1"/>
</dbReference>
<dbReference type="Gene3D" id="3.40.50.2000">
    <property type="entry name" value="Glycogen Phosphorylase B"/>
    <property type="match status" value="1"/>
</dbReference>
<sequence length="102" mass="11573">MIAWPLYAEQRLNATMLTEELGVAVRPEVLPTKKVVEREEIEQLVRSVMLNKEGKELLLRENLKKLKMSAEKALSAGGSSHASMCEVLKDIEKRIYGCKKNM</sequence>
<dbReference type="EMBL" id="AYRZ02000788">
    <property type="protein sequence ID" value="PHT60834.1"/>
    <property type="molecule type" value="Genomic_DNA"/>
</dbReference>
<keyword evidence="1" id="KW-0808">Transferase</keyword>
<dbReference type="Gramene" id="PHT60834">
    <property type="protein sequence ID" value="PHT60834"/>
    <property type="gene ID" value="T459_35314"/>
</dbReference>
<proteinExistence type="predicted"/>
<dbReference type="PANTHER" id="PTHR48046">
    <property type="entry name" value="UDP-GLYCOSYLTRANSFERASE 72E1"/>
    <property type="match status" value="1"/>
</dbReference>
<accession>A0A2G2XTJ0</accession>
<gene>
    <name evidence="2" type="ORF">T459_35314</name>
</gene>
<keyword evidence="3" id="KW-1185">Reference proteome</keyword>
<evidence type="ECO:0000313" key="2">
    <source>
        <dbReference type="EMBL" id="PHT60834.1"/>
    </source>
</evidence>
<dbReference type="STRING" id="4072.A0A2G2XTJ0"/>
<protein>
    <submittedName>
        <fullName evidence="2">Uncharacterized protein</fullName>
    </submittedName>
</protein>
<dbReference type="SUPFAM" id="SSF53756">
    <property type="entry name" value="UDP-Glycosyltransferase/glycogen phosphorylase"/>
    <property type="match status" value="1"/>
</dbReference>